<dbReference type="RefSeq" id="WP_166379782.1">
    <property type="nucleotide sequence ID" value="NZ_BAAATT010000005.1"/>
</dbReference>
<keyword evidence="4" id="KW-1185">Reference proteome</keyword>
<evidence type="ECO:0000259" key="2">
    <source>
        <dbReference type="Pfam" id="PF03372"/>
    </source>
</evidence>
<protein>
    <recommendedName>
        <fullName evidence="2">Endonuclease/exonuclease/phosphatase domain-containing protein</fullName>
    </recommendedName>
</protein>
<dbReference type="InterPro" id="IPR006311">
    <property type="entry name" value="TAT_signal"/>
</dbReference>
<dbReference type="PROSITE" id="PS51318">
    <property type="entry name" value="TAT"/>
    <property type="match status" value="1"/>
</dbReference>
<dbReference type="InterPro" id="IPR005135">
    <property type="entry name" value="Endo/exonuclease/phosphatase"/>
</dbReference>
<evidence type="ECO:0000313" key="4">
    <source>
        <dbReference type="Proteomes" id="UP000660339"/>
    </source>
</evidence>
<gene>
    <name evidence="3" type="ORF">Cme02nite_36910</name>
</gene>
<dbReference type="Proteomes" id="UP000660339">
    <property type="component" value="Unassembled WGS sequence"/>
</dbReference>
<dbReference type="Gene3D" id="3.60.10.10">
    <property type="entry name" value="Endonuclease/exonuclease/phosphatase"/>
    <property type="match status" value="1"/>
</dbReference>
<evidence type="ECO:0000313" key="3">
    <source>
        <dbReference type="EMBL" id="GIG15359.1"/>
    </source>
</evidence>
<dbReference type="AlphaFoldDB" id="A0A8J3LBK6"/>
<comment type="caution">
    <text evidence="3">The sequence shown here is derived from an EMBL/GenBank/DDBJ whole genome shotgun (WGS) entry which is preliminary data.</text>
</comment>
<feature type="signal peptide" evidence="1">
    <location>
        <begin position="1"/>
        <end position="33"/>
    </location>
</feature>
<organism evidence="3 4">
    <name type="scientific">Catellatospora methionotrophica</name>
    <dbReference type="NCBI Taxonomy" id="121620"/>
    <lineage>
        <taxon>Bacteria</taxon>
        <taxon>Bacillati</taxon>
        <taxon>Actinomycetota</taxon>
        <taxon>Actinomycetes</taxon>
        <taxon>Micromonosporales</taxon>
        <taxon>Micromonosporaceae</taxon>
        <taxon>Catellatospora</taxon>
    </lineage>
</organism>
<name>A0A8J3LBK6_9ACTN</name>
<dbReference type="GO" id="GO:0003824">
    <property type="term" value="F:catalytic activity"/>
    <property type="evidence" value="ECO:0007669"/>
    <property type="project" value="InterPro"/>
</dbReference>
<evidence type="ECO:0000256" key="1">
    <source>
        <dbReference type="SAM" id="SignalP"/>
    </source>
</evidence>
<feature type="chain" id="PRO_5035249188" description="Endonuclease/exonuclease/phosphatase domain-containing protein" evidence="1">
    <location>
        <begin position="34"/>
        <end position="291"/>
    </location>
</feature>
<dbReference type="SUPFAM" id="SSF56219">
    <property type="entry name" value="DNase I-like"/>
    <property type="match status" value="1"/>
</dbReference>
<feature type="domain" description="Endonuclease/exonuclease/phosphatase" evidence="2">
    <location>
        <begin position="42"/>
        <end position="257"/>
    </location>
</feature>
<keyword evidence="1" id="KW-0732">Signal</keyword>
<dbReference type="InterPro" id="IPR036691">
    <property type="entry name" value="Endo/exonu/phosph_ase_sf"/>
</dbReference>
<dbReference type="Pfam" id="PF03372">
    <property type="entry name" value="Exo_endo_phos"/>
    <property type="match status" value="1"/>
</dbReference>
<proteinExistence type="predicted"/>
<sequence length="291" mass="32068">MQHRRKWLVRGASVLAGAAVLVAGVLPALPAAAANATFKAGSLNIYNGLTQAQFTQDLNLIAGKADLIGLNEVGNRKEFLQGWAADNGWWLYSPGSVNQAGEALIAKKSMFDVLDKGSIFICDTNGQGEVPPARYNNWVKYRHKASGRSVIHINAHAVAGIDNNGRPEDLPRTACAEKQFQELKNLATQKKDEGQVIVSGDLNVDFSADRAYGYGKFPWKVFEANELPNLRSSFNLYGEKGTGTHGNRHIDYIYFWKRLPDYQLMWMTGYDIVGGTNSDHNGIVAYFSIQL</sequence>
<accession>A0A8J3LBK6</accession>
<reference evidence="3" key="1">
    <citation type="submission" date="2021-01" db="EMBL/GenBank/DDBJ databases">
        <title>Whole genome shotgun sequence of Catellatospora methionotrophica NBRC 14553.</title>
        <authorList>
            <person name="Komaki H."/>
            <person name="Tamura T."/>
        </authorList>
    </citation>
    <scope>NUCLEOTIDE SEQUENCE</scope>
    <source>
        <strain evidence="3">NBRC 14553</strain>
    </source>
</reference>
<dbReference type="EMBL" id="BONJ01000020">
    <property type="protein sequence ID" value="GIG15359.1"/>
    <property type="molecule type" value="Genomic_DNA"/>
</dbReference>